<evidence type="ECO:0000313" key="2">
    <source>
        <dbReference type="EMBL" id="MBD3666225.1"/>
    </source>
</evidence>
<comment type="caution">
    <text evidence="2">The sequence shown here is derived from an EMBL/GenBank/DDBJ whole genome shotgun (WGS) entry which is preliminary data.</text>
</comment>
<keyword evidence="3" id="KW-1185">Reference proteome</keyword>
<dbReference type="PANTHER" id="PTHR12526:SF630">
    <property type="entry name" value="GLYCOSYLTRANSFERASE"/>
    <property type="match status" value="1"/>
</dbReference>
<accession>A0A927D6N9</accession>
<evidence type="ECO:0000313" key="3">
    <source>
        <dbReference type="Proteomes" id="UP000635142"/>
    </source>
</evidence>
<reference evidence="2" key="1">
    <citation type="submission" date="2020-08" db="EMBL/GenBank/DDBJ databases">
        <title>Sulfitobacter aestuariivivens sp. nov., isolated from a tidal flat.</title>
        <authorList>
            <person name="Park S."/>
            <person name="Yoon J.-H."/>
        </authorList>
    </citation>
    <scope>NUCLEOTIDE SEQUENCE</scope>
    <source>
        <strain evidence="2">TSTF-M16</strain>
    </source>
</reference>
<name>A0A927D6N9_9RHOB</name>
<dbReference type="SUPFAM" id="SSF53756">
    <property type="entry name" value="UDP-Glycosyltransferase/glycogen phosphorylase"/>
    <property type="match status" value="1"/>
</dbReference>
<gene>
    <name evidence="2" type="ORF">H9Q16_20010</name>
</gene>
<dbReference type="EMBL" id="JACTAG010000005">
    <property type="protein sequence ID" value="MBD3666225.1"/>
    <property type="molecule type" value="Genomic_DNA"/>
</dbReference>
<dbReference type="Pfam" id="PF00535">
    <property type="entry name" value="Glycos_transf_2"/>
    <property type="match status" value="1"/>
</dbReference>
<dbReference type="RefSeq" id="WP_191077255.1">
    <property type="nucleotide sequence ID" value="NZ_JACTAG010000005.1"/>
</dbReference>
<sequence length="1144" mass="126048">MAPVGRPDLGDLSLIEASSYFDAEWYAAQHGDPARSGLSAAEHYLWFGAAMGRDPSPWFSGTHYLGENPEVWQAGMNPLIHFLRHGLFEGRNPRADGPRLPAPLGLPDHPVLGPAPWADVERKSRLRAALVRDGLPDAPWRPTLELADTLLEGAADLPVTVILPAYRAACVDALESVMSQSLRAAEVLLVYSDNVIEHLTEIRRTHGDAIIAGQLRLIPSLGDGTAAACNTGLLTARGDLVAYLDSNSIWQPHHLKLLAAWFAECDDLMIGHTAWQEKSKDRISTLGTNPMRRAALLSSPAALDLSAVMHRRAVTDQLGGPDETLGQGALWDMLLRFTALYTPGHLPVRSVATTLDPTTAMSGTMRAKIAARHRRARFRHGIEAPRIAYVLWDWPALSQSFVMAELIWLTQRGFDVEVFYKIAPDRAAEVPVNIAQHQVDTPEELARLLRARDRTLVHCHFAYPALTRLCWPACQMAQLPFTFFAHAVDIFLHDNIARNRIDEIMSDPLCLKGFVHGDHHRRHLQQQGIPVEKLAYAFQAVDLSPFFSIPDRHSPGTPRRGVFIGRFVDKKGIAVLIEAAALLRDTDVHFDLYGYGPLWHPLMDRAVELGATNITFHGSLDGRDAVRDALSEADFVISPSIVADHGDTEGFPTIILEAMAARRAVITTAVSAIPDFLNDGQQAFIARPGDASDLAAKVRALVSLGKDAHDTMRRNACAFLDRNIGVDRTMQAYCDQWFEAQVEIILVTYSQPENDTQEETLEIIRRIRAHTTTPYRLTVIDNGSDKPFRDRLRALARNVPQMQLHLLAKNRFVGPATNLALGGSDAEYAIYICAREGFVAHHGWERPLINHMRRHPRAALGGHLSHLPPHTLGKELAQLPRFADFRNSDFAAKNPKRPFRHVQGGLFILRRDAAGPGKAFSTDLPQDYTDVEFSYYLESTGATLTAIPEIAALTVKTNPGLGAVLDDTTVAAHPLSLESVHALDRMQLAGVTRCNLCQSWDRISPHGQCRSCESTGMDRKLWQILAHDWRAHRGGSALLVDVVGSLSTALGAQMFGVTMTTWADLPAQGAFALICAGTSPTPRDAAHLREMLAPGGLMIWPESAETRPATLVGLDPALRGGMSQRLSRVLMTDPVRLSWITRDL</sequence>
<dbReference type="Gene3D" id="3.90.550.10">
    <property type="entry name" value="Spore Coat Polysaccharide Biosynthesis Protein SpsA, Chain A"/>
    <property type="match status" value="2"/>
</dbReference>
<dbReference type="SUPFAM" id="SSF53448">
    <property type="entry name" value="Nucleotide-diphospho-sugar transferases"/>
    <property type="match status" value="2"/>
</dbReference>
<dbReference type="InterPro" id="IPR029044">
    <property type="entry name" value="Nucleotide-diphossugar_trans"/>
</dbReference>
<evidence type="ECO:0000259" key="1">
    <source>
        <dbReference type="Pfam" id="PF00535"/>
    </source>
</evidence>
<dbReference type="CDD" id="cd03801">
    <property type="entry name" value="GT4_PimA-like"/>
    <property type="match status" value="1"/>
</dbReference>
<feature type="domain" description="Glycosyltransferase 2-like" evidence="1">
    <location>
        <begin position="160"/>
        <end position="281"/>
    </location>
</feature>
<dbReference type="Pfam" id="PF13692">
    <property type="entry name" value="Glyco_trans_1_4"/>
    <property type="match status" value="1"/>
</dbReference>
<dbReference type="Gene3D" id="3.40.50.2000">
    <property type="entry name" value="Glycogen Phosphorylase B"/>
    <property type="match status" value="2"/>
</dbReference>
<proteinExistence type="predicted"/>
<protein>
    <submittedName>
        <fullName evidence="2">Glycosyltransferase</fullName>
    </submittedName>
</protein>
<dbReference type="PANTHER" id="PTHR12526">
    <property type="entry name" value="GLYCOSYLTRANSFERASE"/>
    <property type="match status" value="1"/>
</dbReference>
<dbReference type="Proteomes" id="UP000635142">
    <property type="component" value="Unassembled WGS sequence"/>
</dbReference>
<dbReference type="AlphaFoldDB" id="A0A927D6N9"/>
<dbReference type="InterPro" id="IPR001173">
    <property type="entry name" value="Glyco_trans_2-like"/>
</dbReference>
<organism evidence="2 3">
    <name type="scientific">Sulfitobacter aestuariivivens</name>
    <dbReference type="NCBI Taxonomy" id="2766981"/>
    <lineage>
        <taxon>Bacteria</taxon>
        <taxon>Pseudomonadati</taxon>
        <taxon>Pseudomonadota</taxon>
        <taxon>Alphaproteobacteria</taxon>
        <taxon>Rhodobacterales</taxon>
        <taxon>Roseobacteraceae</taxon>
        <taxon>Sulfitobacter</taxon>
    </lineage>
</organism>
<dbReference type="CDD" id="cd00761">
    <property type="entry name" value="Glyco_tranf_GTA_type"/>
    <property type="match status" value="1"/>
</dbReference>